<keyword evidence="1" id="KW-0812">Transmembrane</keyword>
<dbReference type="PANTHER" id="PTHR45727">
    <property type="entry name" value="NPC INTRACELLULAR CHOLESTEROL TRANSPORTER 1"/>
    <property type="match status" value="1"/>
</dbReference>
<organism evidence="3 4">
    <name type="scientific">Cichlidogyrus casuarinus</name>
    <dbReference type="NCBI Taxonomy" id="1844966"/>
    <lineage>
        <taxon>Eukaryota</taxon>
        <taxon>Metazoa</taxon>
        <taxon>Spiralia</taxon>
        <taxon>Lophotrochozoa</taxon>
        <taxon>Platyhelminthes</taxon>
        <taxon>Monogenea</taxon>
        <taxon>Monopisthocotylea</taxon>
        <taxon>Dactylogyridea</taxon>
        <taxon>Ancyrocephalidae</taxon>
        <taxon>Cichlidogyrus</taxon>
    </lineage>
</organism>
<sequence>MVVYSSDLRRNITLQDICFQPMLPENKNCAITSPLEYFQGNETILNSKDTDEFGTMVAWYVNRLFKCASSPTSVDKVPLGGTCLSSSGIPMPSNLVFGGYSGDFFNASTAIVMTFLVNDSVSTDSLLVNMAKEWELAFLNEIRQWIIDNPDVNVSYQAQRSVEDELTRQSNADVFTVIISYLVMFLYVSLCLGSYRSIYTVLVDIKLTLGLGGVLIVVVAIVTSVGIWSWAKVPASLIIIEVIPFLVLAVGVDNIFIMVQDFELDGDGHKGLVPKVFLPRFRNFFGENSPNRQLDLNNSPGQSINYDEIEDDDEISTIPIGEDASTFLRPHERARAEIIRRVCRTMARVGPSIFLSSLSETCAFFCGTISSMPAVKVFSMYAGLAIMINFLMQITVFVALLTLDARRTVARRLDICCCVSIRYARHSSLIH</sequence>
<dbReference type="Gene3D" id="1.20.1640.10">
    <property type="entry name" value="Multidrug efflux transporter AcrB transmembrane domain"/>
    <property type="match status" value="1"/>
</dbReference>
<feature type="transmembrane region" description="Helical" evidence="1">
    <location>
        <begin position="349"/>
        <end position="372"/>
    </location>
</feature>
<dbReference type="InterPro" id="IPR053958">
    <property type="entry name" value="HMGCR/SNAP/NPC1-like_SSD"/>
</dbReference>
<name>A0ABD2QF48_9PLAT</name>
<comment type="caution">
    <text evidence="3">The sequence shown here is derived from an EMBL/GenBank/DDBJ whole genome shotgun (WGS) entry which is preliminary data.</text>
</comment>
<protein>
    <submittedName>
        <fullName evidence="3">NPC intracellular cholesterol transporter 1</fullName>
    </submittedName>
</protein>
<feature type="transmembrane region" description="Helical" evidence="1">
    <location>
        <begin position="174"/>
        <end position="195"/>
    </location>
</feature>
<dbReference type="InterPro" id="IPR053956">
    <property type="entry name" value="NPC1_MLD"/>
</dbReference>
<dbReference type="SUPFAM" id="SSF82866">
    <property type="entry name" value="Multidrug efflux transporter AcrB transmembrane domain"/>
    <property type="match status" value="1"/>
</dbReference>
<dbReference type="EMBL" id="JBJKFK010000279">
    <property type="protein sequence ID" value="KAL3318173.1"/>
    <property type="molecule type" value="Genomic_DNA"/>
</dbReference>
<keyword evidence="1" id="KW-1133">Transmembrane helix</keyword>
<keyword evidence="1" id="KW-0472">Membrane</keyword>
<feature type="domain" description="SSD" evidence="2">
    <location>
        <begin position="173"/>
        <end position="403"/>
    </location>
</feature>
<dbReference type="Proteomes" id="UP001626550">
    <property type="component" value="Unassembled WGS sequence"/>
</dbReference>
<keyword evidence="4" id="KW-1185">Reference proteome</keyword>
<feature type="transmembrane region" description="Helical" evidence="1">
    <location>
        <begin position="237"/>
        <end position="259"/>
    </location>
</feature>
<feature type="transmembrane region" description="Helical" evidence="1">
    <location>
        <begin position="207"/>
        <end position="231"/>
    </location>
</feature>
<dbReference type="InterPro" id="IPR000731">
    <property type="entry name" value="SSD"/>
</dbReference>
<evidence type="ECO:0000259" key="2">
    <source>
        <dbReference type="PROSITE" id="PS50156"/>
    </source>
</evidence>
<dbReference type="AlphaFoldDB" id="A0ABD2QF48"/>
<dbReference type="PROSITE" id="PS50156">
    <property type="entry name" value="SSD"/>
    <property type="match status" value="1"/>
</dbReference>
<proteinExistence type="predicted"/>
<accession>A0ABD2QF48</accession>
<gene>
    <name evidence="3" type="primary">NPC1_2</name>
    <name evidence="3" type="ORF">Ciccas_003166</name>
</gene>
<dbReference type="Pfam" id="PF22314">
    <property type="entry name" value="NPC1_MLD"/>
    <property type="match status" value="1"/>
</dbReference>
<reference evidence="3 4" key="1">
    <citation type="submission" date="2024-11" db="EMBL/GenBank/DDBJ databases">
        <title>Adaptive evolution of stress response genes in parasites aligns with host niche diversity.</title>
        <authorList>
            <person name="Hahn C."/>
            <person name="Resl P."/>
        </authorList>
    </citation>
    <scope>NUCLEOTIDE SEQUENCE [LARGE SCALE GENOMIC DNA]</scope>
    <source>
        <strain evidence="3">EGGRZ-B1_66</strain>
        <tissue evidence="3">Body</tissue>
    </source>
</reference>
<feature type="transmembrane region" description="Helical" evidence="1">
    <location>
        <begin position="378"/>
        <end position="403"/>
    </location>
</feature>
<dbReference type="Pfam" id="PF12349">
    <property type="entry name" value="Sterol-sensing"/>
    <property type="match status" value="2"/>
</dbReference>
<evidence type="ECO:0000313" key="4">
    <source>
        <dbReference type="Proteomes" id="UP001626550"/>
    </source>
</evidence>
<dbReference type="PANTHER" id="PTHR45727:SF2">
    <property type="entry name" value="NPC INTRACELLULAR CHOLESTEROL TRANSPORTER 1"/>
    <property type="match status" value="1"/>
</dbReference>
<evidence type="ECO:0000313" key="3">
    <source>
        <dbReference type="EMBL" id="KAL3318173.1"/>
    </source>
</evidence>
<evidence type="ECO:0000256" key="1">
    <source>
        <dbReference type="SAM" id="Phobius"/>
    </source>
</evidence>